<dbReference type="Pfam" id="PF07171">
    <property type="entry name" value="MlrC_C"/>
    <property type="match status" value="1"/>
</dbReference>
<dbReference type="OrthoDB" id="9782658at2"/>
<reference evidence="3 4" key="1">
    <citation type="journal article" date="2015" name="Genome Announc.">
        <title>Genome Assemblies of Three Soil-Associated Devosia species: D. insulae, D. limi, and D. soli.</title>
        <authorList>
            <person name="Hassan Y.I."/>
            <person name="Lepp D."/>
            <person name="Zhou T."/>
        </authorList>
    </citation>
    <scope>NUCLEOTIDE SEQUENCE [LARGE SCALE GENOMIC DNA]</scope>
    <source>
        <strain evidence="3 4">DS-56</strain>
    </source>
</reference>
<dbReference type="InterPro" id="IPR015995">
    <property type="entry name" value="MlrC_N"/>
</dbReference>
<evidence type="ECO:0000259" key="2">
    <source>
        <dbReference type="Pfam" id="PF07364"/>
    </source>
</evidence>
<proteinExistence type="predicted"/>
<dbReference type="InterPro" id="IPR010799">
    <property type="entry name" value="MlrC_C"/>
</dbReference>
<keyword evidence="4" id="KW-1185">Reference proteome</keyword>
<dbReference type="RefSeq" id="WP_069910040.1">
    <property type="nucleotide sequence ID" value="NZ_LAJE02000188.1"/>
</dbReference>
<organism evidence="3 4">
    <name type="scientific">Devosia insulae DS-56</name>
    <dbReference type="NCBI Taxonomy" id="1116389"/>
    <lineage>
        <taxon>Bacteria</taxon>
        <taxon>Pseudomonadati</taxon>
        <taxon>Pseudomonadota</taxon>
        <taxon>Alphaproteobacteria</taxon>
        <taxon>Hyphomicrobiales</taxon>
        <taxon>Devosiaceae</taxon>
        <taxon>Devosia</taxon>
    </lineage>
</organism>
<comment type="caution">
    <text evidence="3">The sequence shown here is derived from an EMBL/GenBank/DDBJ whole genome shotgun (WGS) entry which is preliminary data.</text>
</comment>
<evidence type="ECO:0000313" key="4">
    <source>
        <dbReference type="Proteomes" id="UP000095463"/>
    </source>
</evidence>
<gene>
    <name evidence="3" type="ORF">VW23_019690</name>
</gene>
<sequence>MRIAVIHVAQETNDFNPVLTTMADYEAFGIYEGRDIVTKLRGLGQVGGFLEVIEQSGLDIEIVPIIRAWAVAGGRIDRASFDYFDHKIRDGLKAALAEGPIDGLALQLHGACAAEGIDDVEGEQAALCRAILGPNVPIVLGLDHHANVTQKMVDSVDAIVGHRTQPHDTFDTGVIGTELLLKIITEKLKPTTAWRKIPLVSHQEQFLTSKGPMKAWFDRARAMEADPRVLQASNYPMQPWLDVAEGGWATIVVTDNDQALAEQLADELADLCWSLRDAFQVREAVSIDDAVRLAEAEPRGIVVLSDTGDTVFGGSAGDSNLILEAMIRLKIRSKALVPLISPGAAKTLSEAGEGAEVTLLLGGDAAPEFFSPIEVTGTVRTVGGGMIHITDSHQNEVDLGQAVIFDVGPITMMITELRGLAGNLPQLYEAMGVNPRDYKIAVLKTASNFQYFAPLTSRVIRADTRGTGQSDVFTLPWKRVPRPMYPLEPVPDWRAVSSQPGPRRRA</sequence>
<accession>A0A1E5XQ70</accession>
<protein>
    <submittedName>
        <fullName evidence="3">Microcystin degradation protein MlrC</fullName>
    </submittedName>
</protein>
<dbReference type="Proteomes" id="UP000095463">
    <property type="component" value="Unassembled WGS sequence"/>
</dbReference>
<feature type="domain" description="Microcystin LR degradation protein MlrC C-terminal" evidence="1">
    <location>
        <begin position="304"/>
        <end position="479"/>
    </location>
</feature>
<dbReference type="EMBL" id="LAJE02000188">
    <property type="protein sequence ID" value="OEO30756.1"/>
    <property type="molecule type" value="Genomic_DNA"/>
</dbReference>
<dbReference type="AlphaFoldDB" id="A0A1E5XQ70"/>
<dbReference type="Pfam" id="PF07364">
    <property type="entry name" value="DUF1485"/>
    <property type="match status" value="1"/>
</dbReference>
<evidence type="ECO:0000313" key="3">
    <source>
        <dbReference type="EMBL" id="OEO30756.1"/>
    </source>
</evidence>
<name>A0A1E5XQ70_9HYPH</name>
<evidence type="ECO:0000259" key="1">
    <source>
        <dbReference type="Pfam" id="PF07171"/>
    </source>
</evidence>
<feature type="domain" description="Microcystin LR degradation protein MlrC N-terminal" evidence="2">
    <location>
        <begin position="2"/>
        <end position="294"/>
    </location>
</feature>